<name>A0A0M4BWB0_9BACT</name>
<accession>A0A0M4BWB0</accession>
<reference evidence="1" key="1">
    <citation type="journal article" date="2015" name="Proc. Natl. Acad. Sci. U.S.A.">
        <title>Functional metagenomic discovery of bacterial effectors in the human microbiome and isolation of commendamide, a GPCR G2A/132 agonist.</title>
        <authorList>
            <person name="Cohen L.J."/>
            <person name="Kang H.S."/>
            <person name="Chu J."/>
            <person name="Huang Y.H."/>
            <person name="Gordon E.A."/>
            <person name="Reddy B.V."/>
            <person name="Ternei M.A."/>
            <person name="Craig J.W."/>
            <person name="Brady S.F."/>
        </authorList>
    </citation>
    <scope>NUCLEOTIDE SEQUENCE</scope>
</reference>
<dbReference type="AlphaFoldDB" id="A0A0M4BWB0"/>
<sequence length="38" mass="4280">MFSEESVILFMRKTAKGEKSCLSQVSAINLDTNLFPDE</sequence>
<evidence type="ECO:0000313" key="1">
    <source>
        <dbReference type="EMBL" id="ALB75670.1"/>
    </source>
</evidence>
<organism evidence="1">
    <name type="scientific">uncultured bacterium 2M03</name>
    <dbReference type="NCBI Taxonomy" id="1701359"/>
    <lineage>
        <taxon>Bacteria</taxon>
        <taxon>environmental samples</taxon>
    </lineage>
</organism>
<proteinExistence type="predicted"/>
<protein>
    <submittedName>
        <fullName evidence="1">Uncharacterized protein</fullName>
    </submittedName>
</protein>
<dbReference type="EMBL" id="KT336242">
    <property type="protein sequence ID" value="ALB75670.1"/>
    <property type="molecule type" value="Genomic_DNA"/>
</dbReference>